<sequence length="655" mass="71940">MGMQLKKVFTSAWSALRRIPHHVGHVGLLALRKAKLQILPQLTKWKGQKEEPKVVLYKHRGIAILGILTQAASLGGVLTLLILNVKTLFIGSLSTSAVTAFQFAAKLLELLMQASLSVVLLDVIRWQIVRNHDLPLGGLVAPLRTADVSYLWSLELWGSLTSKTWRGYRKAYLGLLIFGIVVLAALVGPSGAVALVPRQITHSTAEYLNILNPQDNLFPLTASFLDKGAAFDQGITQLSQFFGPGPYRLLDSEGIRLFGTPSDLGLPWPAATIPSRHMSYILRSQSANLQKDSASPFNVLTMKTSQALVQSACNENDLYDLKHNQTYLSFPSSEAPLDKLVTWGETLENATVNGTILFFTNLVPSSPSRSSTLMVYGTTEPVDRSYVATAYACMIDATWTSVTLNISAADNSYSQINYVLQTQYDGGIPQHQKIDLPHAWTDQLRSAIFASQTALDFLKSHLYPAQMIALALANGDADYLQYHGVVLKRDDGRDPNTQALYTYLDKRHAWSQYAGVSIDIDQNAALSNPPSLTYQVVYQSQHGFGYNAEAITVQLSLAVLGLFCVFVATHMFLLLLTGYTGTSWDSISELLMLGLMSRKPQYLGSHTSAGLDTLNIFREPVSVKVNEEGYVELVFENDTAGKLGRNAPVAVNKAY</sequence>
<keyword evidence="1" id="KW-1133">Transmembrane helix</keyword>
<evidence type="ECO:0000256" key="1">
    <source>
        <dbReference type="SAM" id="Phobius"/>
    </source>
</evidence>
<feature type="transmembrane region" description="Helical" evidence="1">
    <location>
        <begin position="62"/>
        <end position="83"/>
    </location>
</feature>
<keyword evidence="3" id="KW-1185">Reference proteome</keyword>
<feature type="transmembrane region" description="Helical" evidence="1">
    <location>
        <begin position="555"/>
        <end position="576"/>
    </location>
</feature>
<feature type="transmembrane region" description="Helical" evidence="1">
    <location>
        <begin position="172"/>
        <end position="196"/>
    </location>
</feature>
<dbReference type="OrthoDB" id="5342924at2759"/>
<dbReference type="RefSeq" id="XP_013283754.1">
    <property type="nucleotide sequence ID" value="XM_013428300.1"/>
</dbReference>
<organism evidence="2 3">
    <name type="scientific">Fonsecaea pedrosoi CBS 271.37</name>
    <dbReference type="NCBI Taxonomy" id="1442368"/>
    <lineage>
        <taxon>Eukaryota</taxon>
        <taxon>Fungi</taxon>
        <taxon>Dikarya</taxon>
        <taxon>Ascomycota</taxon>
        <taxon>Pezizomycotina</taxon>
        <taxon>Eurotiomycetes</taxon>
        <taxon>Chaetothyriomycetidae</taxon>
        <taxon>Chaetothyriales</taxon>
        <taxon>Herpotrichiellaceae</taxon>
        <taxon>Fonsecaea</taxon>
    </lineage>
</organism>
<accession>A0A0D2DQ97</accession>
<reference evidence="2 3" key="1">
    <citation type="submission" date="2015-01" db="EMBL/GenBank/DDBJ databases">
        <title>The Genome Sequence of Fonsecaea pedrosoi CBS 271.37.</title>
        <authorList>
            <consortium name="The Broad Institute Genomics Platform"/>
            <person name="Cuomo C."/>
            <person name="de Hoog S."/>
            <person name="Gorbushina A."/>
            <person name="Stielow B."/>
            <person name="Teixiera M."/>
            <person name="Abouelleil A."/>
            <person name="Chapman S.B."/>
            <person name="Priest M."/>
            <person name="Young S.K."/>
            <person name="Wortman J."/>
            <person name="Nusbaum C."/>
            <person name="Birren B."/>
        </authorList>
    </citation>
    <scope>NUCLEOTIDE SEQUENCE [LARGE SCALE GENOMIC DNA]</scope>
    <source>
        <strain evidence="2 3">CBS 271.37</strain>
    </source>
</reference>
<dbReference type="VEuPathDB" id="FungiDB:Z517_06561"/>
<dbReference type="EMBL" id="KN846972">
    <property type="protein sequence ID" value="KIW79946.1"/>
    <property type="molecule type" value="Genomic_DNA"/>
</dbReference>
<evidence type="ECO:0000313" key="3">
    <source>
        <dbReference type="Proteomes" id="UP000053029"/>
    </source>
</evidence>
<dbReference type="Proteomes" id="UP000053029">
    <property type="component" value="Unassembled WGS sequence"/>
</dbReference>
<keyword evidence="1" id="KW-0812">Transmembrane</keyword>
<gene>
    <name evidence="2" type="ORF">Z517_06561</name>
</gene>
<dbReference type="AlphaFoldDB" id="A0A0D2DQ97"/>
<dbReference type="HOGENOM" id="CLU_012879_1_0_1"/>
<dbReference type="GeneID" id="25306051"/>
<proteinExistence type="predicted"/>
<feature type="transmembrane region" description="Helical" evidence="1">
    <location>
        <begin position="103"/>
        <end position="124"/>
    </location>
</feature>
<name>A0A0D2DQ97_9EURO</name>
<protein>
    <submittedName>
        <fullName evidence="2">Uncharacterized protein</fullName>
    </submittedName>
</protein>
<evidence type="ECO:0000313" key="2">
    <source>
        <dbReference type="EMBL" id="KIW79946.1"/>
    </source>
</evidence>
<keyword evidence="1" id="KW-0472">Membrane</keyword>